<organism evidence="5 6">
    <name type="scientific">Simian adenovirus 17</name>
    <dbReference type="NCBI Taxonomy" id="1715779"/>
    <lineage>
        <taxon>Viruses</taxon>
        <taxon>Varidnaviria</taxon>
        <taxon>Bamfordvirae</taxon>
        <taxon>Preplasmiviricota</taxon>
        <taxon>Polisuviricotina</taxon>
        <taxon>Pharingeaviricetes</taxon>
        <taxon>Rowavirales</taxon>
        <taxon>Adenoviridae</taxon>
        <taxon>Mastadenovirus</taxon>
        <taxon>Mastadenovirus chlorocebi</taxon>
        <taxon>Simian mastadenovirus F</taxon>
    </lineage>
</organism>
<evidence type="ECO:0000256" key="4">
    <source>
        <dbReference type="SAM" id="MobiDB-lite"/>
    </source>
</evidence>
<reference evidence="6" key="1">
    <citation type="submission" date="2014-12" db="EMBL/GenBank/DDBJ databases">
        <authorList>
            <person name="Podgorski I.I."/>
            <person name="Papp T."/>
            <person name="Custers J."/>
            <person name="Harrach B."/>
            <person name="Benko M."/>
        </authorList>
    </citation>
    <scope>NUCLEOTIDE SEQUENCE [LARGE SCALE GENOMIC DNA]</scope>
    <source>
        <strain evidence="6">B-105</strain>
    </source>
</reference>
<evidence type="ECO:0000256" key="2">
    <source>
        <dbReference type="ARBA" id="ARBA00022612"/>
    </source>
</evidence>
<dbReference type="Pfam" id="PF11081">
    <property type="entry name" value="Adeno_L433K_22K"/>
    <property type="match status" value="1"/>
</dbReference>
<evidence type="ECO:0000256" key="1">
    <source>
        <dbReference type="ARBA" id="ARBA00008192"/>
    </source>
</evidence>
<dbReference type="GO" id="GO:0019073">
    <property type="term" value="P:viral DNA genome packaging"/>
    <property type="evidence" value="ECO:0007669"/>
    <property type="project" value="InterPro"/>
</dbReference>
<feature type="region of interest" description="Disordered" evidence="4">
    <location>
        <begin position="1"/>
        <end position="153"/>
    </location>
</feature>
<comment type="similarity">
    <text evidence="1">Belongs to the adenoviridae splicing factor family.</text>
</comment>
<feature type="compositionally biased region" description="Pro residues" evidence="4">
    <location>
        <begin position="91"/>
        <end position="102"/>
    </location>
</feature>
<dbReference type="Proteomes" id="UP000317837">
    <property type="component" value="Segment"/>
</dbReference>
<name>A0A2H4CK61_9ADEN</name>
<dbReference type="InterPro" id="IPR021304">
    <property type="entry name" value="Adeno_L4-33K/L4-22K"/>
</dbReference>
<evidence type="ECO:0000313" key="5">
    <source>
        <dbReference type="EMBL" id="ALE30474.1"/>
    </source>
</evidence>
<keyword evidence="3" id="KW-0231">Viral genome packaging</keyword>
<evidence type="ECO:0000313" key="6">
    <source>
        <dbReference type="Proteomes" id="UP000317837"/>
    </source>
</evidence>
<feature type="compositionally biased region" description="Low complexity" evidence="4">
    <location>
        <begin position="67"/>
        <end position="90"/>
    </location>
</feature>
<dbReference type="EMBL" id="KP329566">
    <property type="protein sequence ID" value="ALE30474.1"/>
    <property type="molecule type" value="Genomic_DNA"/>
</dbReference>
<feature type="compositionally biased region" description="Polar residues" evidence="4">
    <location>
        <begin position="138"/>
        <end position="153"/>
    </location>
</feature>
<protein>
    <submittedName>
        <fullName evidence="5">33K</fullName>
    </submittedName>
</protein>
<keyword evidence="2" id="KW-1188">Viral release from host cell</keyword>
<evidence type="ECO:0000256" key="3">
    <source>
        <dbReference type="ARBA" id="ARBA00023219"/>
    </source>
</evidence>
<sequence>MSPKGNKPAIAQRRAKKQQELQEQWDEESWDSQAEEVSDEEEMESWDSLDEEAEELEDEPLEEEEPSSAAAPSASKEAARSRPAQKQQQQRPPPSPPTPPPGSLKASRRWDAVSIAGSPKAPAAPTRQKARPPRKTSRQTVSSAIATRQDSAATQELRKRIFPTLYAIFQQSRGQQLELKVKNRSLRSLTRSCLYHRREDQLQRTLEDAEALFNKYCSVSLKD</sequence>
<accession>A0A2H4CK61</accession>
<feature type="compositionally biased region" description="Basic residues" evidence="4">
    <location>
        <begin position="128"/>
        <end position="137"/>
    </location>
</feature>
<feature type="compositionally biased region" description="Acidic residues" evidence="4">
    <location>
        <begin position="23"/>
        <end position="66"/>
    </location>
</feature>
<proteinExistence type="inferred from homology"/>